<feature type="domain" description="HTH crp-type" evidence="4">
    <location>
        <begin position="148"/>
        <end position="223"/>
    </location>
</feature>
<keyword evidence="1" id="KW-0805">Transcription regulation</keyword>
<keyword evidence="6" id="KW-1185">Reference proteome</keyword>
<dbReference type="Pfam" id="PF13545">
    <property type="entry name" value="HTH_Crp_2"/>
    <property type="match status" value="1"/>
</dbReference>
<protein>
    <submittedName>
        <fullName evidence="5">Crp/Fnr family transcriptional regulator</fullName>
    </submittedName>
</protein>
<dbReference type="EMBL" id="VTPY01000001">
    <property type="protein sequence ID" value="KAA0014381.1"/>
    <property type="molecule type" value="Genomic_DNA"/>
</dbReference>
<dbReference type="InterPro" id="IPR000595">
    <property type="entry name" value="cNMP-bd_dom"/>
</dbReference>
<dbReference type="PROSITE" id="PS51063">
    <property type="entry name" value="HTH_CRP_2"/>
    <property type="match status" value="1"/>
</dbReference>
<evidence type="ECO:0000313" key="6">
    <source>
        <dbReference type="Proteomes" id="UP000486760"/>
    </source>
</evidence>
<dbReference type="SUPFAM" id="SSF46785">
    <property type="entry name" value="Winged helix' DNA-binding domain"/>
    <property type="match status" value="1"/>
</dbReference>
<dbReference type="SMART" id="SM00100">
    <property type="entry name" value="cNMP"/>
    <property type="match status" value="1"/>
</dbReference>
<dbReference type="GO" id="GO:0003700">
    <property type="term" value="F:DNA-binding transcription factor activity"/>
    <property type="evidence" value="ECO:0007669"/>
    <property type="project" value="TreeGrafter"/>
</dbReference>
<dbReference type="PANTHER" id="PTHR24567:SF26">
    <property type="entry name" value="REGULATORY PROTEIN YEIL"/>
    <property type="match status" value="1"/>
</dbReference>
<evidence type="ECO:0000256" key="1">
    <source>
        <dbReference type="ARBA" id="ARBA00023015"/>
    </source>
</evidence>
<dbReference type="GO" id="GO:0005829">
    <property type="term" value="C:cytosol"/>
    <property type="evidence" value="ECO:0007669"/>
    <property type="project" value="TreeGrafter"/>
</dbReference>
<dbReference type="PANTHER" id="PTHR24567">
    <property type="entry name" value="CRP FAMILY TRANSCRIPTIONAL REGULATORY PROTEIN"/>
    <property type="match status" value="1"/>
</dbReference>
<dbReference type="Gene3D" id="2.60.120.10">
    <property type="entry name" value="Jelly Rolls"/>
    <property type="match status" value="1"/>
</dbReference>
<evidence type="ECO:0000259" key="4">
    <source>
        <dbReference type="PROSITE" id="PS51063"/>
    </source>
</evidence>
<dbReference type="InterPro" id="IPR050397">
    <property type="entry name" value="Env_Response_Regulators"/>
</dbReference>
<keyword evidence="3" id="KW-0804">Transcription</keyword>
<evidence type="ECO:0000256" key="2">
    <source>
        <dbReference type="ARBA" id="ARBA00023125"/>
    </source>
</evidence>
<dbReference type="AlphaFoldDB" id="A0A7V7G3U7"/>
<dbReference type="InterPro" id="IPR012318">
    <property type="entry name" value="HTH_CRP"/>
</dbReference>
<keyword evidence="2" id="KW-0238">DNA-binding</keyword>
<dbReference type="RefSeq" id="WP_149326592.1">
    <property type="nucleotide sequence ID" value="NZ_VTPY01000001.1"/>
</dbReference>
<dbReference type="SMART" id="SM00419">
    <property type="entry name" value="HTH_CRP"/>
    <property type="match status" value="1"/>
</dbReference>
<proteinExistence type="predicted"/>
<dbReference type="GO" id="GO:0003677">
    <property type="term" value="F:DNA binding"/>
    <property type="evidence" value="ECO:0007669"/>
    <property type="project" value="UniProtKB-KW"/>
</dbReference>
<evidence type="ECO:0000256" key="3">
    <source>
        <dbReference type="ARBA" id="ARBA00023163"/>
    </source>
</evidence>
<dbReference type="CDD" id="cd00038">
    <property type="entry name" value="CAP_ED"/>
    <property type="match status" value="1"/>
</dbReference>
<dbReference type="InterPro" id="IPR036390">
    <property type="entry name" value="WH_DNA-bd_sf"/>
</dbReference>
<accession>A0A7V7G3U7</accession>
<dbReference type="Proteomes" id="UP000486760">
    <property type="component" value="Unassembled WGS sequence"/>
</dbReference>
<dbReference type="Pfam" id="PF00027">
    <property type="entry name" value="cNMP_binding"/>
    <property type="match status" value="1"/>
</dbReference>
<dbReference type="InterPro" id="IPR036388">
    <property type="entry name" value="WH-like_DNA-bd_sf"/>
</dbReference>
<evidence type="ECO:0000313" key="5">
    <source>
        <dbReference type="EMBL" id="KAA0014381.1"/>
    </source>
</evidence>
<sequence length="277" mass="31650">MEGYESCIVRHFSYYYELSEDDKALLCTLEQSPMTVEAGSTLWKEGDDAKEFCTLKKGWAYSYRFLENGSRQLVELYLPGDIIGLREFAFTQRLAGVEMVEDGEVCFFPHQHLLDLFRRSFVLTSILFAIASRQQVLITERLVNLARRNARQKLAHFLLEVSQRLLQTQRGSLSGSFHMPLSQELFADLLGLSPVHVSRTFSALHEAGLVHRERHHVTLLDLPALKREADFDERYLIDNMRPLFTAYPVSATRPADSAVETPPTPFWPGGRGLIAKR</sequence>
<organism evidence="5 6">
    <name type="scientific">Billgrantia pellis</name>
    <dbReference type="NCBI Taxonomy" id="2606936"/>
    <lineage>
        <taxon>Bacteria</taxon>
        <taxon>Pseudomonadati</taxon>
        <taxon>Pseudomonadota</taxon>
        <taxon>Gammaproteobacteria</taxon>
        <taxon>Oceanospirillales</taxon>
        <taxon>Halomonadaceae</taxon>
        <taxon>Billgrantia</taxon>
    </lineage>
</organism>
<name>A0A7V7G3U7_9GAMM</name>
<dbReference type="CDD" id="cd00092">
    <property type="entry name" value="HTH_CRP"/>
    <property type="match status" value="1"/>
</dbReference>
<dbReference type="InterPro" id="IPR014710">
    <property type="entry name" value="RmlC-like_jellyroll"/>
</dbReference>
<dbReference type="InterPro" id="IPR018490">
    <property type="entry name" value="cNMP-bd_dom_sf"/>
</dbReference>
<dbReference type="Gene3D" id="1.10.10.10">
    <property type="entry name" value="Winged helix-like DNA-binding domain superfamily/Winged helix DNA-binding domain"/>
    <property type="match status" value="1"/>
</dbReference>
<dbReference type="SUPFAM" id="SSF51206">
    <property type="entry name" value="cAMP-binding domain-like"/>
    <property type="match status" value="1"/>
</dbReference>
<reference evidence="5 6" key="1">
    <citation type="submission" date="2019-08" db="EMBL/GenBank/DDBJ databases">
        <title>Bioinformatics analysis of the strain L3 and L5.</title>
        <authorList>
            <person name="Li X."/>
        </authorList>
    </citation>
    <scope>NUCLEOTIDE SEQUENCE [LARGE SCALE GENOMIC DNA]</scope>
    <source>
        <strain evidence="5 6">L5</strain>
    </source>
</reference>
<comment type="caution">
    <text evidence="5">The sequence shown here is derived from an EMBL/GenBank/DDBJ whole genome shotgun (WGS) entry which is preliminary data.</text>
</comment>
<gene>
    <name evidence="5" type="ORF">F0A17_01635</name>
</gene>